<dbReference type="SUPFAM" id="SSF50249">
    <property type="entry name" value="Nucleic acid-binding proteins"/>
    <property type="match status" value="1"/>
</dbReference>
<dbReference type="NCBIfam" id="TIGR00621">
    <property type="entry name" value="ssb"/>
    <property type="match status" value="1"/>
</dbReference>
<feature type="compositionally biased region" description="Low complexity" evidence="3">
    <location>
        <begin position="112"/>
        <end position="143"/>
    </location>
</feature>
<accession>A0A8S5QCW1</accession>
<evidence type="ECO:0000313" key="4">
    <source>
        <dbReference type="EMBL" id="DAE16613.1"/>
    </source>
</evidence>
<dbReference type="InterPro" id="IPR012340">
    <property type="entry name" value="NA-bd_OB-fold"/>
</dbReference>
<dbReference type="EMBL" id="BK015628">
    <property type="protein sequence ID" value="DAE16613.1"/>
    <property type="molecule type" value="Genomic_DNA"/>
</dbReference>
<proteinExistence type="predicted"/>
<dbReference type="GO" id="GO:0006260">
    <property type="term" value="P:DNA replication"/>
    <property type="evidence" value="ECO:0007669"/>
    <property type="project" value="InterPro"/>
</dbReference>
<evidence type="ECO:0000256" key="2">
    <source>
        <dbReference type="PIRNR" id="PIRNR002070"/>
    </source>
</evidence>
<reference evidence="4" key="1">
    <citation type="journal article" date="2021" name="Proc. Natl. Acad. Sci. U.S.A.">
        <title>A Catalog of Tens of Thousands of Viruses from Human Metagenomes Reveals Hidden Associations with Chronic Diseases.</title>
        <authorList>
            <person name="Tisza M.J."/>
            <person name="Buck C.B."/>
        </authorList>
    </citation>
    <scope>NUCLEOTIDE SEQUENCE</scope>
    <source>
        <strain evidence="4">Ctw4b6</strain>
    </source>
</reference>
<dbReference type="PROSITE" id="PS50935">
    <property type="entry name" value="SSB"/>
    <property type="match status" value="1"/>
</dbReference>
<keyword evidence="1 2" id="KW-0238">DNA-binding</keyword>
<protein>
    <recommendedName>
        <fullName evidence="2">Single-stranded DNA-binding protein</fullName>
    </recommendedName>
</protein>
<dbReference type="CDD" id="cd04496">
    <property type="entry name" value="SSB_OBF"/>
    <property type="match status" value="1"/>
</dbReference>
<organism evidence="4">
    <name type="scientific">Myoviridae sp. ctw4b6</name>
    <dbReference type="NCBI Taxonomy" id="2825206"/>
    <lineage>
        <taxon>Viruses</taxon>
        <taxon>Duplodnaviria</taxon>
        <taxon>Heunggongvirae</taxon>
        <taxon>Uroviricota</taxon>
        <taxon>Caudoviricetes</taxon>
    </lineage>
</organism>
<feature type="region of interest" description="Disordered" evidence="3">
    <location>
        <begin position="112"/>
        <end position="174"/>
    </location>
</feature>
<dbReference type="InterPro" id="IPR011344">
    <property type="entry name" value="ssDNA-bd"/>
</dbReference>
<dbReference type="Gene3D" id="2.40.50.140">
    <property type="entry name" value="Nucleic acid-binding proteins"/>
    <property type="match status" value="1"/>
</dbReference>
<evidence type="ECO:0000256" key="1">
    <source>
        <dbReference type="ARBA" id="ARBA00023125"/>
    </source>
</evidence>
<evidence type="ECO:0000256" key="3">
    <source>
        <dbReference type="SAM" id="MobiDB-lite"/>
    </source>
</evidence>
<dbReference type="InterPro" id="IPR000424">
    <property type="entry name" value="Primosome_PriB/ssb"/>
</dbReference>
<dbReference type="PIRSF" id="PIRSF002070">
    <property type="entry name" value="SSB"/>
    <property type="match status" value="1"/>
</dbReference>
<dbReference type="GO" id="GO:0003697">
    <property type="term" value="F:single-stranded DNA binding"/>
    <property type="evidence" value="ECO:0007669"/>
    <property type="project" value="InterPro"/>
</dbReference>
<name>A0A8S5QCW1_9CAUD</name>
<sequence length="174" mass="18877">MADVTIHGNIGSEPELRFTGGGDPVLNFSLAENHNRKNQQTGQWETVGTTWRKVTVWARNGLDPQHLSGVLKKGTPVIVAGPEQNREYTTRDGGRGYSLEVTARLLGVIPYAPKNNAPQAPQSPQGGYQQQQQRPPQQGPVNQKLPENPGGDPWGQQAGGNYDWGASTEGEPPF</sequence>
<dbReference type="Pfam" id="PF00436">
    <property type="entry name" value="SSB"/>
    <property type="match status" value="1"/>
</dbReference>